<gene>
    <name evidence="2" type="ORF">NPE20_18675</name>
</gene>
<evidence type="ECO:0000313" key="3">
    <source>
        <dbReference type="Proteomes" id="UP001204376"/>
    </source>
</evidence>
<dbReference type="EMBL" id="JANHOH010000005">
    <property type="protein sequence ID" value="MCQ6960010.1"/>
    <property type="molecule type" value="Genomic_DNA"/>
</dbReference>
<evidence type="ECO:0000256" key="1">
    <source>
        <dbReference type="SAM" id="SignalP"/>
    </source>
</evidence>
<feature type="chain" id="PRO_5046546499" evidence="1">
    <location>
        <begin position="20"/>
        <end position="127"/>
    </location>
</feature>
<organism evidence="2 3">
    <name type="scientific">Mucilaginibacter aquariorum</name>
    <dbReference type="NCBI Taxonomy" id="2967225"/>
    <lineage>
        <taxon>Bacteria</taxon>
        <taxon>Pseudomonadati</taxon>
        <taxon>Bacteroidota</taxon>
        <taxon>Sphingobacteriia</taxon>
        <taxon>Sphingobacteriales</taxon>
        <taxon>Sphingobacteriaceae</taxon>
        <taxon>Mucilaginibacter</taxon>
    </lineage>
</organism>
<name>A0ABT1T5U9_9SPHI</name>
<sequence>MKKLLLFIALFISAGQLMAQKATVAPFDNTLGGKLTQPFKADSAWRTIPPTISTDKLFKQPDIDINKIELDKRFQDMLTINSGGYNMPVIKTEGYSKMPVIKLEGNSKMPIVGKNPGKDKTDVKVIP</sequence>
<evidence type="ECO:0000313" key="2">
    <source>
        <dbReference type="EMBL" id="MCQ6960010.1"/>
    </source>
</evidence>
<keyword evidence="1" id="KW-0732">Signal</keyword>
<reference evidence="2 3" key="1">
    <citation type="submission" date="2022-07" db="EMBL/GenBank/DDBJ databases">
        <title>Mucilaginibacter sp. JC4.</title>
        <authorList>
            <person name="Le V."/>
            <person name="Ko S.-R."/>
            <person name="Ahn C.-Y."/>
            <person name="Oh H.-M."/>
        </authorList>
    </citation>
    <scope>NUCLEOTIDE SEQUENCE [LARGE SCALE GENOMIC DNA]</scope>
    <source>
        <strain evidence="2 3">JC4</strain>
    </source>
</reference>
<dbReference type="RefSeq" id="WP_256540199.1">
    <property type="nucleotide sequence ID" value="NZ_JANHOH010000005.1"/>
</dbReference>
<protein>
    <submittedName>
        <fullName evidence="2">Uncharacterized protein</fullName>
    </submittedName>
</protein>
<accession>A0ABT1T5U9</accession>
<keyword evidence="3" id="KW-1185">Reference proteome</keyword>
<feature type="signal peptide" evidence="1">
    <location>
        <begin position="1"/>
        <end position="19"/>
    </location>
</feature>
<dbReference type="Proteomes" id="UP001204376">
    <property type="component" value="Unassembled WGS sequence"/>
</dbReference>
<comment type="caution">
    <text evidence="2">The sequence shown here is derived from an EMBL/GenBank/DDBJ whole genome shotgun (WGS) entry which is preliminary data.</text>
</comment>
<proteinExistence type="predicted"/>